<dbReference type="PANTHER" id="PTHR47338:SF5">
    <property type="entry name" value="ZN(II)2CYS6 TRANSCRIPTION FACTOR (EUROFUNG)"/>
    <property type="match status" value="1"/>
</dbReference>
<keyword evidence="5" id="KW-0539">Nucleus</keyword>
<dbReference type="PROSITE" id="PS00463">
    <property type="entry name" value="ZN2_CY6_FUNGAL_1"/>
    <property type="match status" value="1"/>
</dbReference>
<comment type="subcellular location">
    <subcellularLocation>
        <location evidence="1">Nucleus</location>
    </subcellularLocation>
</comment>
<dbReference type="InterPro" id="IPR050815">
    <property type="entry name" value="TF_fung"/>
</dbReference>
<protein>
    <recommendedName>
        <fullName evidence="6">Zn(2)-C6 fungal-type domain-containing protein</fullName>
    </recommendedName>
</protein>
<evidence type="ECO:0000313" key="8">
    <source>
        <dbReference type="Proteomes" id="UP000070444"/>
    </source>
</evidence>
<evidence type="ECO:0000256" key="4">
    <source>
        <dbReference type="ARBA" id="ARBA00023163"/>
    </source>
</evidence>
<dbReference type="InterPro" id="IPR001138">
    <property type="entry name" value="Zn2Cys6_DnaBD"/>
</dbReference>
<name>A0A137NS81_CONC2</name>
<evidence type="ECO:0000256" key="2">
    <source>
        <dbReference type="ARBA" id="ARBA00022723"/>
    </source>
</evidence>
<dbReference type="PANTHER" id="PTHR47338">
    <property type="entry name" value="ZN(II)2CYS6 TRANSCRIPTION FACTOR (EUROFUNG)-RELATED"/>
    <property type="match status" value="1"/>
</dbReference>
<dbReference type="SUPFAM" id="SSF57701">
    <property type="entry name" value="Zn2/Cys6 DNA-binding domain"/>
    <property type="match status" value="1"/>
</dbReference>
<dbReference type="OrthoDB" id="435881at2759"/>
<dbReference type="GO" id="GO:0005634">
    <property type="term" value="C:nucleus"/>
    <property type="evidence" value="ECO:0007669"/>
    <property type="project" value="UniProtKB-SubCell"/>
</dbReference>
<reference evidence="7 8" key="1">
    <citation type="journal article" date="2015" name="Genome Biol. Evol.">
        <title>Phylogenomic analyses indicate that early fungi evolved digesting cell walls of algal ancestors of land plants.</title>
        <authorList>
            <person name="Chang Y."/>
            <person name="Wang S."/>
            <person name="Sekimoto S."/>
            <person name="Aerts A.L."/>
            <person name="Choi C."/>
            <person name="Clum A."/>
            <person name="LaButti K.M."/>
            <person name="Lindquist E.A."/>
            <person name="Yee Ngan C."/>
            <person name="Ohm R.A."/>
            <person name="Salamov A.A."/>
            <person name="Grigoriev I.V."/>
            <person name="Spatafora J.W."/>
            <person name="Berbee M.L."/>
        </authorList>
    </citation>
    <scope>NUCLEOTIDE SEQUENCE [LARGE SCALE GENOMIC DNA]</scope>
    <source>
        <strain evidence="7 8">NRRL 28638</strain>
    </source>
</reference>
<feature type="domain" description="Zn(2)-C6 fungal-type" evidence="6">
    <location>
        <begin position="6"/>
        <end position="35"/>
    </location>
</feature>
<dbReference type="Pfam" id="PF00172">
    <property type="entry name" value="Zn_clus"/>
    <property type="match status" value="1"/>
</dbReference>
<keyword evidence="8" id="KW-1185">Reference proteome</keyword>
<keyword evidence="4" id="KW-0804">Transcription</keyword>
<dbReference type="CDD" id="cd00067">
    <property type="entry name" value="GAL4"/>
    <property type="match status" value="1"/>
</dbReference>
<dbReference type="AlphaFoldDB" id="A0A137NS81"/>
<dbReference type="PROSITE" id="PS50048">
    <property type="entry name" value="ZN2_CY6_FUNGAL_2"/>
    <property type="match status" value="1"/>
</dbReference>
<evidence type="ECO:0000256" key="3">
    <source>
        <dbReference type="ARBA" id="ARBA00023015"/>
    </source>
</evidence>
<evidence type="ECO:0000256" key="1">
    <source>
        <dbReference type="ARBA" id="ARBA00004123"/>
    </source>
</evidence>
<evidence type="ECO:0000259" key="6">
    <source>
        <dbReference type="PROSITE" id="PS50048"/>
    </source>
</evidence>
<proteinExistence type="predicted"/>
<dbReference type="GO" id="GO:0000981">
    <property type="term" value="F:DNA-binding transcription factor activity, RNA polymerase II-specific"/>
    <property type="evidence" value="ECO:0007669"/>
    <property type="project" value="InterPro"/>
</dbReference>
<sequence length="595" mass="68600">MRSKQSCGECTRRKIRCDRGSPCSNCTKFNAYCFYVTKEVKLDYKLTELAKGTLTENNFNLNLITVNENGRGDKIDLNGLSRYRFNKYLKLERRLASLNYTLNKLVNQSFVDPKIEMLMNGFDFELYESTMGMKLVKKALKSKTNHILYNPSQSKNMNELISELVSMYFEYCTLCVVSVNTIIDCYERLGLNSYLVNCICACMMPQYLMLRGRSEGLELQDNIFYLRALFLFKSNSTAKMEIVWGTTTLLLLELQYGSLFNAFVHLGKLTATCFEMRLHCLDEHHSQSPKADTGIKSIEMRSGWWGCLAAESVASLLFLRPVNLVPNPKQTQIPNPHINFSPSPHHLEDYYPEPYSYNMIEGIYQKDSQLNSMSKLTCLAVYLGHAFNCYLKFYTNVPDQIEIYQSLKFKFFSLMNTIDGHFNLTYYMQGVRANPDFYATTAHLTGCITFHGIQIICHLIESKLDKEFNQLNISNENMVKAKVHSNKLLQFIKSTLQLPNCPPPELDLTAYYSSSQIIPIILLQLTKAFIPVKSGDDLDSLQLLASIIQKYSILSRHYTIYFDWCQHIIKHNGYFSLNKINKNEDLVIGLLRESW</sequence>
<dbReference type="SMART" id="SM00066">
    <property type="entry name" value="GAL4"/>
    <property type="match status" value="1"/>
</dbReference>
<dbReference type="Proteomes" id="UP000070444">
    <property type="component" value="Unassembled WGS sequence"/>
</dbReference>
<dbReference type="Gene3D" id="4.10.240.10">
    <property type="entry name" value="Zn(2)-C6 fungal-type DNA-binding domain"/>
    <property type="match status" value="1"/>
</dbReference>
<keyword evidence="2" id="KW-0479">Metal-binding</keyword>
<evidence type="ECO:0000256" key="5">
    <source>
        <dbReference type="ARBA" id="ARBA00023242"/>
    </source>
</evidence>
<organism evidence="7 8">
    <name type="scientific">Conidiobolus coronatus (strain ATCC 28846 / CBS 209.66 / NRRL 28638)</name>
    <name type="common">Delacroixia coronata</name>
    <dbReference type="NCBI Taxonomy" id="796925"/>
    <lineage>
        <taxon>Eukaryota</taxon>
        <taxon>Fungi</taxon>
        <taxon>Fungi incertae sedis</taxon>
        <taxon>Zoopagomycota</taxon>
        <taxon>Entomophthoromycotina</taxon>
        <taxon>Entomophthoromycetes</taxon>
        <taxon>Entomophthorales</taxon>
        <taxon>Ancylistaceae</taxon>
        <taxon>Conidiobolus</taxon>
    </lineage>
</organism>
<dbReference type="EMBL" id="KQ964861">
    <property type="protein sequence ID" value="KXN65540.1"/>
    <property type="molecule type" value="Genomic_DNA"/>
</dbReference>
<dbReference type="GO" id="GO:0008270">
    <property type="term" value="F:zinc ion binding"/>
    <property type="evidence" value="ECO:0007669"/>
    <property type="project" value="InterPro"/>
</dbReference>
<dbReference type="InterPro" id="IPR036864">
    <property type="entry name" value="Zn2-C6_fun-type_DNA-bd_sf"/>
</dbReference>
<evidence type="ECO:0000313" key="7">
    <source>
        <dbReference type="EMBL" id="KXN65540.1"/>
    </source>
</evidence>
<keyword evidence="3" id="KW-0805">Transcription regulation</keyword>
<gene>
    <name evidence="7" type="ORF">CONCODRAFT_12847</name>
</gene>
<accession>A0A137NS81</accession>
<dbReference type="CDD" id="cd12148">
    <property type="entry name" value="fungal_TF_MHR"/>
    <property type="match status" value="1"/>
</dbReference>